<organism evidence="2 3">
    <name type="scientific">Methanofollis formosanus</name>
    <dbReference type="NCBI Taxonomy" id="299308"/>
    <lineage>
        <taxon>Archaea</taxon>
        <taxon>Methanobacteriati</taxon>
        <taxon>Methanobacteriota</taxon>
        <taxon>Stenosarchaea group</taxon>
        <taxon>Methanomicrobia</taxon>
        <taxon>Methanomicrobiales</taxon>
        <taxon>Methanomicrobiaceae</taxon>
        <taxon>Methanofollis</taxon>
    </lineage>
</organism>
<gene>
    <name evidence="2" type="ORF">E2N92_01025</name>
</gene>
<sequence length="350" mass="38287">MPSIRRCPSCTIYYDESLPACPFCGAPNDTLPHGPLSSPDRGTVRNPLVAALCSLLWVGWGQWYNGRTDDGLFYLGAYTVTALLATFLVVPLFFVSFWASAAVLLLAVAAVVGILGHSIYDAYRTADKINRGDAAFTGKSRLFWVPASVYVLVIAMIAVILLIGPVPPAEEHADDIIDAPVPVATTPPAPDTQRTEFFDLFLTEDDLPADYAPPRYKLIPESDLSPTMRELGANVGFVEFFSEEPAPKPGDLVISQKLITFPEGNATRMVDSDYETYSIGRNEVLDPPAIGENSAAFKLIGRDRNATEDHIHYVITFSQYDLYEMFVTVGPDPDYELLEDLAVKAAAKIP</sequence>
<reference evidence="2" key="2">
    <citation type="submission" date="2019-03" db="EMBL/GenBank/DDBJ databases">
        <authorList>
            <person name="Chen S.-C."/>
            <person name="Wu S.-Y."/>
            <person name="Lai M.-C."/>
        </authorList>
    </citation>
    <scope>NUCLEOTIDE SEQUENCE</scope>
    <source>
        <strain evidence="2">ML15</strain>
    </source>
</reference>
<dbReference type="Proteomes" id="UP000826709">
    <property type="component" value="Chromosome"/>
</dbReference>
<accession>A0A8G0ZYK1</accession>
<dbReference type="EMBL" id="CP037968">
    <property type="protein sequence ID" value="QYZ78111.1"/>
    <property type="molecule type" value="Genomic_DNA"/>
</dbReference>
<dbReference type="OrthoDB" id="112244at2157"/>
<dbReference type="RefSeq" id="WP_220681847.1">
    <property type="nucleotide sequence ID" value="NZ_CP037968.1"/>
</dbReference>
<proteinExistence type="predicted"/>
<evidence type="ECO:0000313" key="2">
    <source>
        <dbReference type="EMBL" id="QYZ78111.1"/>
    </source>
</evidence>
<evidence type="ECO:0000313" key="3">
    <source>
        <dbReference type="Proteomes" id="UP000826709"/>
    </source>
</evidence>
<dbReference type="KEGG" id="mfk:E2N92_01025"/>
<feature type="transmembrane region" description="Helical" evidence="1">
    <location>
        <begin position="72"/>
        <end position="95"/>
    </location>
</feature>
<name>A0A8G0ZYK1_9EURY</name>
<keyword evidence="1" id="KW-1133">Transmembrane helix</keyword>
<keyword evidence="1" id="KW-0472">Membrane</keyword>
<feature type="transmembrane region" description="Helical" evidence="1">
    <location>
        <begin position="101"/>
        <end position="120"/>
    </location>
</feature>
<feature type="transmembrane region" description="Helical" evidence="1">
    <location>
        <begin position="141"/>
        <end position="163"/>
    </location>
</feature>
<keyword evidence="1" id="KW-0812">Transmembrane</keyword>
<keyword evidence="3" id="KW-1185">Reference proteome</keyword>
<reference evidence="2" key="1">
    <citation type="journal article" date="2005" name="Int. J. Syst. Evol. Microbiol.">
        <title>Methanofollis formosanus sp. nov., isolated from a fish pond.</title>
        <authorList>
            <person name="Wu S.Y."/>
            <person name="Chen S.C."/>
            <person name="Lai M.C."/>
        </authorList>
    </citation>
    <scope>NUCLEOTIDE SEQUENCE</scope>
    <source>
        <strain evidence="2">ML15</strain>
    </source>
</reference>
<protein>
    <submittedName>
        <fullName evidence="2">Uncharacterized protein</fullName>
    </submittedName>
</protein>
<evidence type="ECO:0000256" key="1">
    <source>
        <dbReference type="SAM" id="Phobius"/>
    </source>
</evidence>
<dbReference type="AlphaFoldDB" id="A0A8G0ZYK1"/>